<evidence type="ECO:0000313" key="22">
    <source>
        <dbReference type="Proteomes" id="UP000005258"/>
    </source>
</evidence>
<evidence type="ECO:0000256" key="10">
    <source>
        <dbReference type="ARBA" id="ARBA00022692"/>
    </source>
</evidence>
<feature type="transmembrane region" description="Helical" evidence="19">
    <location>
        <begin position="52"/>
        <end position="75"/>
    </location>
</feature>
<comment type="catalytic activity">
    <reaction evidence="17 19">
        <text>alpha-ribazole + adenosylcob(III)inamide-GDP = adenosylcob(III)alamin + GMP + H(+)</text>
        <dbReference type="Rhea" id="RHEA:16049"/>
        <dbReference type="ChEBI" id="CHEBI:10329"/>
        <dbReference type="ChEBI" id="CHEBI:15378"/>
        <dbReference type="ChEBI" id="CHEBI:18408"/>
        <dbReference type="ChEBI" id="CHEBI:58115"/>
        <dbReference type="ChEBI" id="CHEBI:60487"/>
        <dbReference type="EC" id="2.7.8.26"/>
    </reaction>
</comment>
<dbReference type="EMBL" id="CP003236">
    <property type="protein sequence ID" value="AFK54991.1"/>
    <property type="molecule type" value="Genomic_DNA"/>
</dbReference>
<keyword evidence="7 19" id="KW-1003">Cell membrane</keyword>
<dbReference type="GO" id="GO:0051073">
    <property type="term" value="F:adenosylcobinamide-GDP ribazoletransferase activity"/>
    <property type="evidence" value="ECO:0007669"/>
    <property type="project" value="UniProtKB-UniRule"/>
</dbReference>
<dbReference type="RefSeq" id="WP_014746668.1">
    <property type="nucleotide sequence ID" value="NC_017956.1"/>
</dbReference>
<keyword evidence="13 19" id="KW-0472">Membrane</keyword>
<dbReference type="HOGENOM" id="CLU_057426_1_0_5"/>
<comment type="subcellular location">
    <subcellularLocation>
        <location evidence="19">Cell inner membrane</location>
        <topology evidence="19">Multi-pass membrane protein</topology>
    </subcellularLocation>
    <subcellularLocation>
        <location evidence="2">Cell membrane</location>
        <topology evidence="2">Multi-pass membrane protein</topology>
    </subcellularLocation>
</comment>
<keyword evidence="22" id="KW-1185">Reference proteome</keyword>
<comment type="function">
    <text evidence="14 19">Joins adenosylcobinamide-GDP and alpha-ribazole to generate adenosylcobalamin (Ado-cobalamin). Also synthesizes adenosylcobalamin 5'-phosphate from adenosylcobinamide-GDP and alpha-ribazole 5'-phosphate.</text>
</comment>
<evidence type="ECO:0000256" key="15">
    <source>
        <dbReference type="ARBA" id="ARBA00032605"/>
    </source>
</evidence>
<gene>
    <name evidence="19" type="primary">cobS</name>
    <name evidence="21" type="ordered locus">TMO_3153</name>
</gene>
<dbReference type="PATRIC" id="fig|1110502.3.peg.3233"/>
<feature type="region of interest" description="Disordered" evidence="20">
    <location>
        <begin position="1"/>
        <end position="22"/>
    </location>
</feature>
<evidence type="ECO:0000256" key="2">
    <source>
        <dbReference type="ARBA" id="ARBA00004651"/>
    </source>
</evidence>
<comment type="similarity">
    <text evidence="4 19">Belongs to the CobS family.</text>
</comment>
<proteinExistence type="inferred from homology"/>
<dbReference type="EC" id="2.7.8.26" evidence="5 19"/>
<evidence type="ECO:0000256" key="18">
    <source>
        <dbReference type="ARBA" id="ARBA00049504"/>
    </source>
</evidence>
<evidence type="ECO:0000313" key="21">
    <source>
        <dbReference type="EMBL" id="AFK54991.1"/>
    </source>
</evidence>
<dbReference type="PANTHER" id="PTHR34148:SF1">
    <property type="entry name" value="ADENOSYLCOBINAMIDE-GDP RIBAZOLETRANSFERASE"/>
    <property type="match status" value="1"/>
</dbReference>
<evidence type="ECO:0000256" key="7">
    <source>
        <dbReference type="ARBA" id="ARBA00022475"/>
    </source>
</evidence>
<evidence type="ECO:0000256" key="12">
    <source>
        <dbReference type="ARBA" id="ARBA00022989"/>
    </source>
</evidence>
<comment type="cofactor">
    <cofactor evidence="1 19">
        <name>Mg(2+)</name>
        <dbReference type="ChEBI" id="CHEBI:18420"/>
    </cofactor>
</comment>
<dbReference type="InterPro" id="IPR003805">
    <property type="entry name" value="CobS"/>
</dbReference>
<dbReference type="GO" id="GO:0005886">
    <property type="term" value="C:plasma membrane"/>
    <property type="evidence" value="ECO:0007669"/>
    <property type="project" value="UniProtKB-SubCell"/>
</dbReference>
<keyword evidence="8 19" id="KW-0169">Cobalamin biosynthesis</keyword>
<sequence length="282" mass="27955">MTDPLPVLPPAPPPPPPAPPPARPLDGLWLALGLVTRLPVPAPHGLQPAARFAGWLGPAGLIAGGLAGLVLAGAAEVFADRWIAALLALIAAALIGGLIHEDGLADVADGFGGGRDRAAKLEIMKDSRVGTFGAGALILGFGLRAALYAALAPLGLGAAVLAAGAGGLSRAAIGLAMAWMPPARRDRPGLADAAGRGPAAAALTGLVATLLITAGFGWWVLDLQALPAVLGLLAGAAIGALVILRLALRQIGGATGDVYGALQQVAEIGALLLAYGGLLWWP</sequence>
<dbReference type="eggNOG" id="COG0368">
    <property type="taxonomic scope" value="Bacteria"/>
</dbReference>
<dbReference type="PANTHER" id="PTHR34148">
    <property type="entry name" value="ADENOSYLCOBINAMIDE-GDP RIBAZOLETRANSFERASE"/>
    <property type="match status" value="1"/>
</dbReference>
<dbReference type="GO" id="GO:0009236">
    <property type="term" value="P:cobalamin biosynthetic process"/>
    <property type="evidence" value="ECO:0007669"/>
    <property type="project" value="UniProtKB-UniRule"/>
</dbReference>
<evidence type="ECO:0000256" key="3">
    <source>
        <dbReference type="ARBA" id="ARBA00004663"/>
    </source>
</evidence>
<feature type="transmembrane region" description="Helical" evidence="19">
    <location>
        <begin position="156"/>
        <end position="179"/>
    </location>
</feature>
<evidence type="ECO:0000256" key="5">
    <source>
        <dbReference type="ARBA" id="ARBA00013200"/>
    </source>
</evidence>
<evidence type="ECO:0000256" key="11">
    <source>
        <dbReference type="ARBA" id="ARBA00022842"/>
    </source>
</evidence>
<feature type="transmembrane region" description="Helical" evidence="19">
    <location>
        <begin position="200"/>
        <end position="221"/>
    </location>
</feature>
<dbReference type="STRING" id="1110502.TMO_3153"/>
<evidence type="ECO:0000256" key="8">
    <source>
        <dbReference type="ARBA" id="ARBA00022573"/>
    </source>
</evidence>
<organism evidence="21 22">
    <name type="scientific">Tistrella mobilis (strain KA081020-065)</name>
    <dbReference type="NCBI Taxonomy" id="1110502"/>
    <lineage>
        <taxon>Bacteria</taxon>
        <taxon>Pseudomonadati</taxon>
        <taxon>Pseudomonadota</taxon>
        <taxon>Alphaproteobacteria</taxon>
        <taxon>Geminicoccales</taxon>
        <taxon>Geminicoccaceae</taxon>
        <taxon>Tistrella</taxon>
    </lineage>
</organism>
<comment type="pathway">
    <text evidence="3 19">Cofactor biosynthesis; adenosylcobalamin biosynthesis; adenosylcobalamin from cob(II)yrinate a,c-diamide: step 7/7.</text>
</comment>
<evidence type="ECO:0000256" key="19">
    <source>
        <dbReference type="HAMAP-Rule" id="MF_00719"/>
    </source>
</evidence>
<feature type="transmembrane region" description="Helical" evidence="19">
    <location>
        <begin position="227"/>
        <end position="248"/>
    </location>
</feature>
<evidence type="ECO:0000256" key="6">
    <source>
        <dbReference type="ARBA" id="ARBA00015850"/>
    </source>
</evidence>
<evidence type="ECO:0000256" key="17">
    <source>
        <dbReference type="ARBA" id="ARBA00048623"/>
    </source>
</evidence>
<evidence type="ECO:0000256" key="14">
    <source>
        <dbReference type="ARBA" id="ARBA00025228"/>
    </source>
</evidence>
<evidence type="ECO:0000256" key="16">
    <source>
        <dbReference type="ARBA" id="ARBA00032853"/>
    </source>
</evidence>
<dbReference type="Pfam" id="PF02654">
    <property type="entry name" value="CobS"/>
    <property type="match status" value="1"/>
</dbReference>
<keyword evidence="9 19" id="KW-0808">Transferase</keyword>
<keyword evidence="10 19" id="KW-0812">Transmembrane</keyword>
<evidence type="ECO:0000256" key="9">
    <source>
        <dbReference type="ARBA" id="ARBA00022679"/>
    </source>
</evidence>
<evidence type="ECO:0000256" key="1">
    <source>
        <dbReference type="ARBA" id="ARBA00001946"/>
    </source>
</evidence>
<reference evidence="21 22" key="1">
    <citation type="journal article" date="2012" name="J. Am. Chem. Soc.">
        <title>Bacterial biosynthesis and maturation of the didemnin anti-cancer agents.</title>
        <authorList>
            <person name="Xu Y."/>
            <person name="Kersten R.D."/>
            <person name="Nam S.J."/>
            <person name="Lu L."/>
            <person name="Al-Suwailem A.M."/>
            <person name="Zheng H."/>
            <person name="Fenical W."/>
            <person name="Dorrestein P.C."/>
            <person name="Moore B.S."/>
            <person name="Qian P.Y."/>
        </authorList>
    </citation>
    <scope>NUCLEOTIDE SEQUENCE [LARGE SCALE GENOMIC DNA]</scope>
    <source>
        <strain evidence="21 22">KA081020-065</strain>
    </source>
</reference>
<feature type="transmembrane region" description="Helical" evidence="19">
    <location>
        <begin position="260"/>
        <end position="281"/>
    </location>
</feature>
<evidence type="ECO:0000256" key="4">
    <source>
        <dbReference type="ARBA" id="ARBA00010561"/>
    </source>
</evidence>
<dbReference type="KEGG" id="tmo:TMO_3153"/>
<dbReference type="Proteomes" id="UP000005258">
    <property type="component" value="Chromosome"/>
</dbReference>
<evidence type="ECO:0000256" key="13">
    <source>
        <dbReference type="ARBA" id="ARBA00023136"/>
    </source>
</evidence>
<keyword evidence="11 19" id="KW-0460">Magnesium</keyword>
<dbReference type="GO" id="GO:0008818">
    <property type="term" value="F:cobalamin 5'-phosphate synthase activity"/>
    <property type="evidence" value="ECO:0007669"/>
    <property type="project" value="UniProtKB-UniRule"/>
</dbReference>
<keyword evidence="12 19" id="KW-1133">Transmembrane helix</keyword>
<protein>
    <recommendedName>
        <fullName evidence="6 19">Adenosylcobinamide-GDP ribazoletransferase</fullName>
        <ecNumber evidence="5 19">2.7.8.26</ecNumber>
    </recommendedName>
    <alternativeName>
        <fullName evidence="16 19">Cobalamin synthase</fullName>
    </alternativeName>
    <alternativeName>
        <fullName evidence="15 19">Cobalamin-5'-phosphate synthase</fullName>
    </alternativeName>
</protein>
<evidence type="ECO:0000256" key="20">
    <source>
        <dbReference type="SAM" id="MobiDB-lite"/>
    </source>
</evidence>
<keyword evidence="19" id="KW-0997">Cell inner membrane</keyword>
<accession>I3TQF3</accession>
<dbReference type="UniPathway" id="UPA00148">
    <property type="reaction ID" value="UER00238"/>
</dbReference>
<dbReference type="AlphaFoldDB" id="I3TQF3"/>
<feature type="transmembrane region" description="Helical" evidence="19">
    <location>
        <begin position="129"/>
        <end position="150"/>
    </location>
</feature>
<feature type="transmembrane region" description="Helical" evidence="19">
    <location>
        <begin position="81"/>
        <end position="99"/>
    </location>
</feature>
<dbReference type="HAMAP" id="MF_00719">
    <property type="entry name" value="CobS"/>
    <property type="match status" value="1"/>
</dbReference>
<comment type="catalytic activity">
    <reaction evidence="18 19">
        <text>alpha-ribazole 5'-phosphate + adenosylcob(III)inamide-GDP = adenosylcob(III)alamin 5'-phosphate + GMP + H(+)</text>
        <dbReference type="Rhea" id="RHEA:23560"/>
        <dbReference type="ChEBI" id="CHEBI:15378"/>
        <dbReference type="ChEBI" id="CHEBI:57918"/>
        <dbReference type="ChEBI" id="CHEBI:58115"/>
        <dbReference type="ChEBI" id="CHEBI:60487"/>
        <dbReference type="ChEBI" id="CHEBI:60493"/>
        <dbReference type="EC" id="2.7.8.26"/>
    </reaction>
</comment>
<name>I3TQF3_TISMK</name>